<dbReference type="HOGENOM" id="CLU_048556_0_0_10"/>
<sequence>MKRNTTLVLCLLMVINIHAQEFTDFFKDKTLRVDYIFTGDAKHQSIYLDELSHLPSWAGRRHYLSELPLEGNGQITMTDLTTRKCIYKTSFSSLFQEWLSTDEAQKTAKGFENTFLLPYPQHPVEIEITLLNSSRKAMARLKHIVYPDDILIHERGISHITPHKYLLKSGSEADCIDVAILAEGYTEAEMDLFYKDAEKACESLFFYEPFKSMKSRFNVVAVASPSKDSGVSIPRKNDWKQTAFNSHFDTFYSDRYLTTSRVKSIHNVLSGIPYEHIIIIVNTEEYGGGGIYNSYTLTAAHHPTFKPVVVHEFGHSFGGLGDEYFYEEDVMTDTYPLDVEPWEPNISTRVDFSSKWKDMLPAGVPVPTPPQMNKQYPVGVYEGGGYSAKGIYRPSFDCRMRTNEYPTFCPVCQRSIRRIIEFYTNKKQSNNQNPDLYD</sequence>
<organism evidence="3 4">
    <name type="scientific">Bacteroides nordii CL02T12C05</name>
    <dbReference type="NCBI Taxonomy" id="997884"/>
    <lineage>
        <taxon>Bacteria</taxon>
        <taxon>Pseudomonadati</taxon>
        <taxon>Bacteroidota</taxon>
        <taxon>Bacteroidia</taxon>
        <taxon>Bacteroidales</taxon>
        <taxon>Bacteroidaceae</taxon>
        <taxon>Bacteroides</taxon>
    </lineage>
</organism>
<evidence type="ECO:0000259" key="2">
    <source>
        <dbReference type="Pfam" id="PF16217"/>
    </source>
</evidence>
<dbReference type="InterPro" id="IPR032625">
    <property type="entry name" value="M64_N"/>
</dbReference>
<name>I8XNU0_9BACE</name>
<protein>
    <recommendedName>
        <fullName evidence="2">Peptidase M64 N-terminal domain-containing protein</fullName>
    </recommendedName>
</protein>
<dbReference type="STRING" id="997884.HMPREF1068_01284"/>
<feature type="domain" description="Peptidase M64 N-terminal" evidence="2">
    <location>
        <begin position="21"/>
        <end position="139"/>
    </location>
</feature>
<comment type="caution">
    <text evidence="3">The sequence shown here is derived from an EMBL/GenBank/DDBJ whole genome shotgun (WGS) entry which is preliminary data.</text>
</comment>
<dbReference type="EMBL" id="AGXS01000015">
    <property type="protein sequence ID" value="EIY51737.1"/>
    <property type="molecule type" value="Genomic_DNA"/>
</dbReference>
<evidence type="ECO:0000313" key="4">
    <source>
        <dbReference type="Proteomes" id="UP000003089"/>
    </source>
</evidence>
<dbReference type="Gene3D" id="3.40.390.10">
    <property type="entry name" value="Collagenase (Catalytic Domain)"/>
    <property type="match status" value="1"/>
</dbReference>
<feature type="chain" id="PRO_5003716733" description="Peptidase M64 N-terminal domain-containing protein" evidence="1">
    <location>
        <begin position="20"/>
        <end position="438"/>
    </location>
</feature>
<reference evidence="3 4" key="1">
    <citation type="submission" date="2012-02" db="EMBL/GenBank/DDBJ databases">
        <title>The Genome Sequence of Bacteroides nordii CL02T12C05.</title>
        <authorList>
            <consortium name="The Broad Institute Genome Sequencing Platform"/>
            <person name="Earl A."/>
            <person name="Ward D."/>
            <person name="Feldgarden M."/>
            <person name="Gevers D."/>
            <person name="Zitomersky N.L."/>
            <person name="Coyne M.J."/>
            <person name="Comstock L.E."/>
            <person name="Young S.K."/>
            <person name="Zeng Q."/>
            <person name="Gargeya S."/>
            <person name="Fitzgerald M."/>
            <person name="Haas B."/>
            <person name="Abouelleil A."/>
            <person name="Alvarado L."/>
            <person name="Arachchi H.M."/>
            <person name="Berlin A."/>
            <person name="Chapman S.B."/>
            <person name="Gearin G."/>
            <person name="Goldberg J."/>
            <person name="Griggs A."/>
            <person name="Gujja S."/>
            <person name="Hansen M."/>
            <person name="Heiman D."/>
            <person name="Howarth C."/>
            <person name="Larimer J."/>
            <person name="Lui A."/>
            <person name="MacDonald P.J.P."/>
            <person name="McCowen C."/>
            <person name="Montmayeur A."/>
            <person name="Murphy C."/>
            <person name="Neiman D."/>
            <person name="Pearson M."/>
            <person name="Priest M."/>
            <person name="Roberts A."/>
            <person name="Saif S."/>
            <person name="Shea T."/>
            <person name="Sisk P."/>
            <person name="Stolte C."/>
            <person name="Sykes S."/>
            <person name="Wortman J."/>
            <person name="Nusbaum C."/>
            <person name="Birren B."/>
        </authorList>
    </citation>
    <scope>NUCLEOTIDE SEQUENCE [LARGE SCALE GENOMIC DNA]</scope>
    <source>
        <strain evidence="3 4">CL02T12C05</strain>
    </source>
</reference>
<proteinExistence type="predicted"/>
<accession>I8XNU0</accession>
<dbReference type="Gene3D" id="2.60.40.3250">
    <property type="entry name" value="Peptidase M64, N-terminal domain"/>
    <property type="match status" value="1"/>
</dbReference>
<dbReference type="Pfam" id="PF09471">
    <property type="entry name" value="Peptidase_M64"/>
    <property type="match status" value="2"/>
</dbReference>
<keyword evidence="4" id="KW-1185">Reference proteome</keyword>
<gene>
    <name evidence="3" type="ORF">HMPREF1068_01284</name>
</gene>
<dbReference type="RefSeq" id="WP_007484262.1">
    <property type="nucleotide sequence ID" value="NZ_JH724314.1"/>
</dbReference>
<feature type="signal peptide" evidence="1">
    <location>
        <begin position="1"/>
        <end position="19"/>
    </location>
</feature>
<dbReference type="Pfam" id="PF16217">
    <property type="entry name" value="M64_N"/>
    <property type="match status" value="1"/>
</dbReference>
<dbReference type="AlphaFoldDB" id="I8XNU0"/>
<dbReference type="eggNOG" id="COG2304">
    <property type="taxonomic scope" value="Bacteria"/>
</dbReference>
<keyword evidence="1" id="KW-0732">Signal</keyword>
<dbReference type="PATRIC" id="fig|997884.3.peg.1307"/>
<dbReference type="Proteomes" id="UP000003089">
    <property type="component" value="Unassembled WGS sequence"/>
</dbReference>
<dbReference type="InterPro" id="IPR024079">
    <property type="entry name" value="MetalloPept_cat_dom_sf"/>
</dbReference>
<evidence type="ECO:0000313" key="3">
    <source>
        <dbReference type="EMBL" id="EIY51737.1"/>
    </source>
</evidence>
<dbReference type="GO" id="GO:0008237">
    <property type="term" value="F:metallopeptidase activity"/>
    <property type="evidence" value="ECO:0007669"/>
    <property type="project" value="InterPro"/>
</dbReference>
<evidence type="ECO:0000256" key="1">
    <source>
        <dbReference type="SAM" id="SignalP"/>
    </source>
</evidence>
<dbReference type="InterPro" id="IPR019026">
    <property type="entry name" value="Peptidase_M64_IgA"/>
</dbReference>
<dbReference type="InterPro" id="IPR038171">
    <property type="entry name" value="M64_N_sf"/>
</dbReference>